<dbReference type="EMBL" id="POQS01000010">
    <property type="protein sequence ID" value="PND30269.1"/>
    <property type="molecule type" value="Genomic_DNA"/>
</dbReference>
<dbReference type="InterPro" id="IPR016024">
    <property type="entry name" value="ARM-type_fold"/>
</dbReference>
<dbReference type="Pfam" id="PF08713">
    <property type="entry name" value="DNA_alkylation"/>
    <property type="match status" value="1"/>
</dbReference>
<dbReference type="SUPFAM" id="SSF48371">
    <property type="entry name" value="ARM repeat"/>
    <property type="match status" value="1"/>
</dbReference>
<gene>
    <name evidence="1" type="ORF">C1I89_30380</name>
</gene>
<evidence type="ECO:0000313" key="1">
    <source>
        <dbReference type="EMBL" id="PND30269.1"/>
    </source>
</evidence>
<dbReference type="AlphaFoldDB" id="A0A2N8K9Z2"/>
<reference evidence="1 2" key="1">
    <citation type="submission" date="2018-01" db="EMBL/GenBank/DDBJ databases">
        <title>The draft genome of an aniline degradation strain ANB-1.</title>
        <authorList>
            <person name="Zhang L."/>
            <person name="Jiang J."/>
        </authorList>
    </citation>
    <scope>NUCLEOTIDE SEQUENCE [LARGE SCALE GENOMIC DNA]</scope>
    <source>
        <strain evidence="1 2">ANB-1</strain>
    </source>
</reference>
<name>A0A2N8K9Z2_9BURK</name>
<dbReference type="Gene3D" id="1.25.40.290">
    <property type="entry name" value="ARM repeat domains"/>
    <property type="match status" value="1"/>
</dbReference>
<comment type="caution">
    <text evidence="1">The sequence shown here is derived from an EMBL/GenBank/DDBJ whole genome shotgun (WGS) entry which is preliminary data.</text>
</comment>
<protein>
    <submittedName>
        <fullName evidence="1">DNA alkylation repair protein</fullName>
    </submittedName>
</protein>
<proteinExistence type="predicted"/>
<keyword evidence="2" id="KW-1185">Reference proteome</keyword>
<sequence length="261" mass="28101">MSPRKAAAPKPAGRGVKDIAPERLAQLNAGEPAATLTECLAVDFAALMQAVAPQAGAAAVASMRAQAGLGISRRMALAAHILGERLGPDGFEVLKTHRCDTVRGWACFMAGAMLAGTLGARLDLIRPLADDAHFGVREWAWLALREHLAAQLQEALRLLQPWTSEPSERLRRFACESLRPRGVWCAHIAALKSDPGLALPLLEALRADPAVYVQDSVANWLNDASKSRPDWVREVCARWSAGRPAAATERICKRALRSIGP</sequence>
<evidence type="ECO:0000313" key="2">
    <source>
        <dbReference type="Proteomes" id="UP000235994"/>
    </source>
</evidence>
<dbReference type="InterPro" id="IPR014825">
    <property type="entry name" value="DNA_alkylation"/>
</dbReference>
<dbReference type="RefSeq" id="WP_102775978.1">
    <property type="nucleotide sequence ID" value="NZ_POQS01000010.1"/>
</dbReference>
<dbReference type="Proteomes" id="UP000235994">
    <property type="component" value="Unassembled WGS sequence"/>
</dbReference>
<accession>A0A2N8K9Z2</accession>
<organism evidence="1 2">
    <name type="scientific">Achromobacter pulmonis</name>
    <dbReference type="NCBI Taxonomy" id="1389932"/>
    <lineage>
        <taxon>Bacteria</taxon>
        <taxon>Pseudomonadati</taxon>
        <taxon>Pseudomonadota</taxon>
        <taxon>Betaproteobacteria</taxon>
        <taxon>Burkholderiales</taxon>
        <taxon>Alcaligenaceae</taxon>
        <taxon>Achromobacter</taxon>
    </lineage>
</organism>